<dbReference type="Proteomes" id="UP001516464">
    <property type="component" value="Unassembled WGS sequence"/>
</dbReference>
<dbReference type="PROSITE" id="PS50158">
    <property type="entry name" value="ZF_CCHC"/>
    <property type="match status" value="1"/>
</dbReference>
<keyword evidence="3 6" id="KW-0863">Zinc-finger</keyword>
<dbReference type="InterPro" id="IPR036875">
    <property type="entry name" value="Znf_CCHC_sf"/>
</dbReference>
<dbReference type="Gene3D" id="3.10.20.90">
    <property type="entry name" value="Phosphatidylinositol 3-kinase Catalytic Subunit, Chain A, domain 1"/>
    <property type="match status" value="1"/>
</dbReference>
<evidence type="ECO:0000256" key="1">
    <source>
        <dbReference type="ARBA" id="ARBA00004123"/>
    </source>
</evidence>
<gene>
    <name evidence="10" type="ORF">TCON_1900</name>
</gene>
<organism evidence="10 11">
    <name type="scientific">Astathelohania contejeani</name>
    <dbReference type="NCBI Taxonomy" id="164912"/>
    <lineage>
        <taxon>Eukaryota</taxon>
        <taxon>Fungi</taxon>
        <taxon>Fungi incertae sedis</taxon>
        <taxon>Microsporidia</taxon>
        <taxon>Astathelohaniidae</taxon>
        <taxon>Astathelohania</taxon>
    </lineage>
</organism>
<reference evidence="10 11" key="1">
    <citation type="submission" date="2019-01" db="EMBL/GenBank/DDBJ databases">
        <title>Genomes sequencing and comparative genomics of infectious freshwater microsporidia, Cucumispora dikerogammari and Thelohania contejeani.</title>
        <authorList>
            <person name="Cormier A."/>
            <person name="Giraud I."/>
            <person name="Wattier R."/>
            <person name="Teixeira M."/>
            <person name="Grandjean F."/>
            <person name="Rigaud T."/>
            <person name="Cordaux R."/>
        </authorList>
    </citation>
    <scope>NUCLEOTIDE SEQUENCE [LARGE SCALE GENOMIC DNA]</scope>
    <source>
        <strain evidence="10">T1</strain>
        <tissue evidence="10">Spores</tissue>
    </source>
</reference>
<accession>A0ABQ7HXI0</accession>
<feature type="domain" description="DWNN" evidence="9">
    <location>
        <begin position="1"/>
        <end position="66"/>
    </location>
</feature>
<dbReference type="InterPro" id="IPR001878">
    <property type="entry name" value="Znf_CCHC"/>
</dbReference>
<dbReference type="InterPro" id="IPR033489">
    <property type="entry name" value="RBBP6"/>
</dbReference>
<keyword evidence="5" id="KW-0539">Nucleus</keyword>
<evidence type="ECO:0000256" key="5">
    <source>
        <dbReference type="ARBA" id="ARBA00023242"/>
    </source>
</evidence>
<evidence type="ECO:0000259" key="8">
    <source>
        <dbReference type="PROSITE" id="PS50158"/>
    </source>
</evidence>
<evidence type="ECO:0000256" key="4">
    <source>
        <dbReference type="ARBA" id="ARBA00022833"/>
    </source>
</evidence>
<dbReference type="Pfam" id="PF08783">
    <property type="entry name" value="DWNN"/>
    <property type="match status" value="1"/>
</dbReference>
<feature type="domain" description="RING-type" evidence="7">
    <location>
        <begin position="200"/>
        <end position="233"/>
    </location>
</feature>
<evidence type="ECO:0000313" key="11">
    <source>
        <dbReference type="Proteomes" id="UP001516464"/>
    </source>
</evidence>
<keyword evidence="11" id="KW-1185">Reference proteome</keyword>
<dbReference type="SUPFAM" id="SSF57850">
    <property type="entry name" value="RING/U-box"/>
    <property type="match status" value="1"/>
</dbReference>
<keyword evidence="2" id="KW-0479">Metal-binding</keyword>
<evidence type="ECO:0000256" key="3">
    <source>
        <dbReference type="ARBA" id="ARBA00022771"/>
    </source>
</evidence>
<name>A0ABQ7HXI0_9MICR</name>
<evidence type="ECO:0000256" key="6">
    <source>
        <dbReference type="PROSITE-ProRule" id="PRU00047"/>
    </source>
</evidence>
<evidence type="ECO:0000256" key="2">
    <source>
        <dbReference type="ARBA" id="ARBA00022723"/>
    </source>
</evidence>
<dbReference type="PANTHER" id="PTHR15439:SF0">
    <property type="entry name" value="CELL DIVISION CYCLE AND APOPTOSIS REGULATOR PROTEIN 1-RELATED"/>
    <property type="match status" value="1"/>
</dbReference>
<dbReference type="Gene3D" id="3.30.40.10">
    <property type="entry name" value="Zinc/RING finger domain, C3HC4 (zinc finger)"/>
    <property type="match status" value="1"/>
</dbReference>
<dbReference type="InterPro" id="IPR013083">
    <property type="entry name" value="Znf_RING/FYVE/PHD"/>
</dbReference>
<comment type="subcellular location">
    <subcellularLocation>
        <location evidence="1">Nucleus</location>
    </subcellularLocation>
</comment>
<dbReference type="InterPro" id="IPR001841">
    <property type="entry name" value="Znf_RING"/>
</dbReference>
<dbReference type="Gene3D" id="4.10.60.10">
    <property type="entry name" value="Zinc finger, CCHC-type"/>
    <property type="match status" value="1"/>
</dbReference>
<feature type="domain" description="CCHC-type" evidence="8">
    <location>
        <begin position="112"/>
        <end position="126"/>
    </location>
</feature>
<protein>
    <submittedName>
        <fullName evidence="10">Uncharacterized protein</fullName>
    </submittedName>
</protein>
<evidence type="ECO:0000259" key="7">
    <source>
        <dbReference type="PROSITE" id="PS50089"/>
    </source>
</evidence>
<dbReference type="SUPFAM" id="SSF57756">
    <property type="entry name" value="Retrovirus zinc finger-like domains"/>
    <property type="match status" value="1"/>
</dbReference>
<dbReference type="SMART" id="SM01180">
    <property type="entry name" value="DWNN"/>
    <property type="match status" value="1"/>
</dbReference>
<proteinExistence type="predicted"/>
<keyword evidence="4" id="KW-0862">Zinc</keyword>
<dbReference type="PROSITE" id="PS51282">
    <property type="entry name" value="DWNN"/>
    <property type="match status" value="1"/>
</dbReference>
<dbReference type="InterPro" id="IPR025829">
    <property type="entry name" value="Zn_knuckle_CX2CX3GHX4C"/>
</dbReference>
<dbReference type="EMBL" id="SBIQ01000162">
    <property type="protein sequence ID" value="KAF7682887.1"/>
    <property type="molecule type" value="Genomic_DNA"/>
</dbReference>
<dbReference type="PROSITE" id="PS50089">
    <property type="entry name" value="ZF_RING_2"/>
    <property type="match status" value="1"/>
</dbReference>
<dbReference type="InterPro" id="IPR014891">
    <property type="entry name" value="DWNN_domain"/>
</dbReference>
<evidence type="ECO:0000313" key="10">
    <source>
        <dbReference type="EMBL" id="KAF7682887.1"/>
    </source>
</evidence>
<sequence>MKNYAKITFEGSGIPLWELKTEIITQRKMSSNDFDLIFYDSETNEEIKDEYQMIYKNSQIIVKRIPSWMSKKKNLDFQELLKEKAQKQNMHLEKPREQVTRSYKAPPPNYICFRCGQKGHFIQHCPTNQDKNYDIVKIRKPTGIPKAFLVPIKSSEIDESQAMLVTEHGGYVRVQPQVQEWKRFSARNVLPSEYPKSLICPKCNSLFNNPVKANCGDVFCDDCINLNENCSVCGVFIERFTEDHTKKQEIERFLEKQ</sequence>
<comment type="caution">
    <text evidence="10">The sequence shown here is derived from an EMBL/GenBank/DDBJ whole genome shotgun (WGS) entry which is preliminary data.</text>
</comment>
<dbReference type="Pfam" id="PF13696">
    <property type="entry name" value="zf-CCHC_2"/>
    <property type="match status" value="1"/>
</dbReference>
<evidence type="ECO:0000259" key="9">
    <source>
        <dbReference type="PROSITE" id="PS51282"/>
    </source>
</evidence>
<dbReference type="PANTHER" id="PTHR15439">
    <property type="entry name" value="RETINOBLASTOMA-BINDING PROTEIN 6"/>
    <property type="match status" value="1"/>
</dbReference>
<dbReference type="SMART" id="SM00343">
    <property type="entry name" value="ZnF_C2HC"/>
    <property type="match status" value="1"/>
</dbReference>